<dbReference type="InterPro" id="IPR023385">
    <property type="entry name" value="YopX-like_C"/>
</dbReference>
<dbReference type="Pfam" id="PF09643">
    <property type="entry name" value="YopX"/>
    <property type="match status" value="1"/>
</dbReference>
<sequence length="124" mass="14390">MRLKFRAWDKNRKVMRTVNVISFVENVAGLIDGYTNSLDNLIIMQSTGLKDVNGVEIYESHIVKERWSNQYGEHERTQVVKWNEKTLGWNIFNPIATSTSMNYEIIGNIYENPALLKGDEHETI</sequence>
<dbReference type="RefSeq" id="WP_254249733.1">
    <property type="nucleotide sequence ID" value="NZ_CP073809.1"/>
</dbReference>
<dbReference type="InterPro" id="IPR019096">
    <property type="entry name" value="YopX_protein"/>
</dbReference>
<dbReference type="Proteomes" id="UP001057381">
    <property type="component" value="Chromosome"/>
</dbReference>
<dbReference type="SUPFAM" id="SSF159006">
    <property type="entry name" value="YopX-like"/>
    <property type="match status" value="1"/>
</dbReference>
<organism evidence="2 3">
    <name type="scientific">Macrococcus equipercicus</name>
    <dbReference type="NCBI Taxonomy" id="69967"/>
    <lineage>
        <taxon>Bacteria</taxon>
        <taxon>Bacillati</taxon>
        <taxon>Bacillota</taxon>
        <taxon>Bacilli</taxon>
        <taxon>Bacillales</taxon>
        <taxon>Staphylococcaceae</taxon>
        <taxon>Macrococcus</taxon>
    </lineage>
</organism>
<reference evidence="2" key="1">
    <citation type="submission" date="2021-04" db="EMBL/GenBank/DDBJ databases">
        <title>Complete Genome Sequences of Macrococcus spp. from dog and cattle.</title>
        <authorList>
            <person name="Schwendener S."/>
            <person name="Perreten V."/>
        </authorList>
    </citation>
    <scope>NUCLEOTIDE SEQUENCE</scope>
    <source>
        <strain evidence="2">Epi0143-OL</strain>
    </source>
</reference>
<dbReference type="AlphaFoldDB" id="A0A9Q9F107"/>
<evidence type="ECO:0000313" key="2">
    <source>
        <dbReference type="EMBL" id="UTH13315.1"/>
    </source>
</evidence>
<dbReference type="Gene3D" id="2.30.30.290">
    <property type="entry name" value="YopX-like domains"/>
    <property type="match status" value="1"/>
</dbReference>
<evidence type="ECO:0000313" key="3">
    <source>
        <dbReference type="Proteomes" id="UP001057381"/>
    </source>
</evidence>
<protein>
    <recommendedName>
        <fullName evidence="1">YopX protein domain-containing protein</fullName>
    </recommendedName>
</protein>
<gene>
    <name evidence="2" type="ORF">KFV11_08585</name>
</gene>
<name>A0A9Q9F107_9STAP</name>
<proteinExistence type="predicted"/>
<dbReference type="EMBL" id="CP073809">
    <property type="protein sequence ID" value="UTH13315.1"/>
    <property type="molecule type" value="Genomic_DNA"/>
</dbReference>
<feature type="domain" description="YopX protein" evidence="1">
    <location>
        <begin position="4"/>
        <end position="117"/>
    </location>
</feature>
<dbReference type="KEGG" id="mequ:KFV11_08585"/>
<accession>A0A9Q9F107</accession>
<evidence type="ECO:0000259" key="1">
    <source>
        <dbReference type="Pfam" id="PF09643"/>
    </source>
</evidence>